<dbReference type="GO" id="GO:0005730">
    <property type="term" value="C:nucleolus"/>
    <property type="evidence" value="ECO:0007669"/>
    <property type="project" value="UniProtKB-SubCell"/>
</dbReference>
<dbReference type="GO" id="GO:0071038">
    <property type="term" value="P:TRAMP-dependent tRNA surveillance pathway"/>
    <property type="evidence" value="ECO:0007669"/>
    <property type="project" value="TreeGrafter"/>
</dbReference>
<dbReference type="InterPro" id="IPR050590">
    <property type="entry name" value="Exosome_comp_Rrp42_subfam"/>
</dbReference>
<dbReference type="InterPro" id="IPR001247">
    <property type="entry name" value="ExoRNase_PH_dom1"/>
</dbReference>
<dbReference type="InterPro" id="IPR033100">
    <property type="entry name" value="Rrp45"/>
</dbReference>
<dbReference type="FunFam" id="3.30.230.70:FF:000005">
    <property type="entry name" value="Exosome complex component RRP45"/>
    <property type="match status" value="1"/>
</dbReference>
<dbReference type="GO" id="GO:0000467">
    <property type="term" value="P:exonucleolytic trimming to generate mature 3'-end of 5.8S rRNA from tricistronic rRNA transcript (SSU-rRNA, 5.8S rRNA, LSU-rRNA)"/>
    <property type="evidence" value="ECO:0007669"/>
    <property type="project" value="TreeGrafter"/>
</dbReference>
<dbReference type="GO" id="GO:0000177">
    <property type="term" value="C:cytoplasmic exosome (RNase complex)"/>
    <property type="evidence" value="ECO:0007669"/>
    <property type="project" value="UniProtKB-ARBA"/>
</dbReference>
<comment type="similarity">
    <text evidence="3">Belongs to the RNase PH family.</text>
</comment>
<evidence type="ECO:0000259" key="11">
    <source>
        <dbReference type="Pfam" id="PF01138"/>
    </source>
</evidence>
<keyword evidence="6" id="KW-0698">rRNA processing</keyword>
<dbReference type="GO" id="GO:0034475">
    <property type="term" value="P:U4 snRNA 3'-end processing"/>
    <property type="evidence" value="ECO:0007669"/>
    <property type="project" value="TreeGrafter"/>
</dbReference>
<name>A0A2T0FH50_9ASCO</name>
<feature type="domain" description="Exoribonuclease phosphorolytic" evidence="11">
    <location>
        <begin position="26"/>
        <end position="158"/>
    </location>
</feature>
<dbReference type="OrthoDB" id="10264038at2759"/>
<evidence type="ECO:0000256" key="3">
    <source>
        <dbReference type="ARBA" id="ARBA00006678"/>
    </source>
</evidence>
<dbReference type="STRING" id="45607.A0A2T0FH50"/>
<sequence length="284" mass="31993">MSSIEQAFVQSLLEDQKRVSGRRLNEARKLELAFGGSYGHVEVKMGRTRLVAQVSSQVAKPRDDRPFEGLFLITTDVSSMASPRFENGRQTVDELMVTRLIEKAIRRSNALDLESLCIVAGQSCWMVRADVHYLEYDGGFIDASCIAVIAALLHFRRPDTSIDGSRTIVHTLDERPPVPLSVLHVPICVSWSFFDNDIIVVDADEAEQDLRIGSMTITINKDRDICQFTKAGKIPLSSQQIIECCEQAHGRAREITDLIHEKLKQDFEKRNRGNMGFDLAENDR</sequence>
<dbReference type="GO" id="GO:0071035">
    <property type="term" value="P:nuclear polyadenylation-dependent rRNA catabolic process"/>
    <property type="evidence" value="ECO:0007669"/>
    <property type="project" value="TreeGrafter"/>
</dbReference>
<accession>A0A2T0FH50</accession>
<evidence type="ECO:0000256" key="8">
    <source>
        <dbReference type="ARBA" id="ARBA00022884"/>
    </source>
</evidence>
<evidence type="ECO:0000256" key="4">
    <source>
        <dbReference type="ARBA" id="ARBA00019572"/>
    </source>
</evidence>
<reference evidence="13 14" key="1">
    <citation type="submission" date="2017-04" db="EMBL/GenBank/DDBJ databases">
        <title>Genome sequencing of [Candida] sorbophila.</title>
        <authorList>
            <person name="Ahn J.O."/>
        </authorList>
    </citation>
    <scope>NUCLEOTIDE SEQUENCE [LARGE SCALE GENOMIC DNA]</scope>
    <source>
        <strain evidence="13 14">DS02</strain>
    </source>
</reference>
<dbReference type="InterPro" id="IPR036345">
    <property type="entry name" value="ExoRNase_PH_dom2_sf"/>
</dbReference>
<evidence type="ECO:0000313" key="13">
    <source>
        <dbReference type="EMBL" id="PRT54287.1"/>
    </source>
</evidence>
<keyword evidence="8" id="KW-0694">RNA-binding</keyword>
<gene>
    <name evidence="13" type="ORF">B9G98_01907</name>
</gene>
<comment type="subcellular location">
    <subcellularLocation>
        <location evidence="1">Cytoplasm</location>
    </subcellularLocation>
    <subcellularLocation>
        <location evidence="2">Nucleus</location>
        <location evidence="2">Nucleolus</location>
    </subcellularLocation>
</comment>
<keyword evidence="5" id="KW-0963">Cytoplasm</keyword>
<dbReference type="RefSeq" id="XP_024664232.1">
    <property type="nucleotide sequence ID" value="XM_024808464.1"/>
</dbReference>
<keyword evidence="14" id="KW-1185">Reference proteome</keyword>
<dbReference type="GO" id="GO:0034476">
    <property type="term" value="P:U5 snRNA 3'-end processing"/>
    <property type="evidence" value="ECO:0007669"/>
    <property type="project" value="TreeGrafter"/>
</dbReference>
<dbReference type="Pfam" id="PF03725">
    <property type="entry name" value="RNase_PH_C"/>
    <property type="match status" value="1"/>
</dbReference>
<dbReference type="CDD" id="cd11368">
    <property type="entry name" value="RNase_PH_RRP45"/>
    <property type="match status" value="1"/>
</dbReference>
<comment type="caution">
    <text evidence="13">The sequence shown here is derived from an EMBL/GenBank/DDBJ whole genome shotgun (WGS) entry which is preliminary data.</text>
</comment>
<dbReference type="GO" id="GO:0016075">
    <property type="term" value="P:rRNA catabolic process"/>
    <property type="evidence" value="ECO:0007669"/>
    <property type="project" value="TreeGrafter"/>
</dbReference>
<dbReference type="SUPFAM" id="SSF55666">
    <property type="entry name" value="Ribonuclease PH domain 2-like"/>
    <property type="match status" value="1"/>
</dbReference>
<evidence type="ECO:0000259" key="12">
    <source>
        <dbReference type="Pfam" id="PF03725"/>
    </source>
</evidence>
<evidence type="ECO:0000256" key="1">
    <source>
        <dbReference type="ARBA" id="ARBA00004496"/>
    </source>
</evidence>
<evidence type="ECO:0000313" key="14">
    <source>
        <dbReference type="Proteomes" id="UP000238350"/>
    </source>
</evidence>
<proteinExistence type="inferred from homology"/>
<dbReference type="Proteomes" id="UP000238350">
    <property type="component" value="Unassembled WGS sequence"/>
</dbReference>
<dbReference type="PANTHER" id="PTHR11097">
    <property type="entry name" value="EXOSOME COMPLEX EXONUCLEASE RIBOSOMAL RNA PROCESSING PROTEIN"/>
    <property type="match status" value="1"/>
</dbReference>
<evidence type="ECO:0000256" key="5">
    <source>
        <dbReference type="ARBA" id="ARBA00022490"/>
    </source>
</evidence>
<dbReference type="InterPro" id="IPR027408">
    <property type="entry name" value="PNPase/RNase_PH_dom_sf"/>
</dbReference>
<dbReference type="Gene3D" id="3.30.230.70">
    <property type="entry name" value="GHMP Kinase, N-terminal domain"/>
    <property type="match status" value="1"/>
</dbReference>
<dbReference type="Pfam" id="PF01138">
    <property type="entry name" value="RNase_PH"/>
    <property type="match status" value="1"/>
</dbReference>
<evidence type="ECO:0000256" key="6">
    <source>
        <dbReference type="ARBA" id="ARBA00022552"/>
    </source>
</evidence>
<evidence type="ECO:0000256" key="2">
    <source>
        <dbReference type="ARBA" id="ARBA00004604"/>
    </source>
</evidence>
<dbReference type="InterPro" id="IPR020568">
    <property type="entry name" value="Ribosomal_Su5_D2-typ_SF"/>
</dbReference>
<keyword evidence="7" id="KW-0271">Exosome</keyword>
<evidence type="ECO:0000256" key="10">
    <source>
        <dbReference type="ARBA" id="ARBA00077933"/>
    </source>
</evidence>
<feature type="domain" description="Exoribonuclease phosphorolytic" evidence="12">
    <location>
        <begin position="184"/>
        <end position="250"/>
    </location>
</feature>
<dbReference type="GO" id="GO:0000176">
    <property type="term" value="C:nuclear exosome (RNase complex)"/>
    <property type="evidence" value="ECO:0007669"/>
    <property type="project" value="TreeGrafter"/>
</dbReference>
<dbReference type="GO" id="GO:0071028">
    <property type="term" value="P:nuclear mRNA surveillance"/>
    <property type="evidence" value="ECO:0007669"/>
    <property type="project" value="TreeGrafter"/>
</dbReference>
<dbReference type="GO" id="GO:0034473">
    <property type="term" value="P:U1 snRNA 3'-end processing"/>
    <property type="evidence" value="ECO:0007669"/>
    <property type="project" value="TreeGrafter"/>
</dbReference>
<keyword evidence="9" id="KW-0539">Nucleus</keyword>
<dbReference type="GO" id="GO:0035925">
    <property type="term" value="F:mRNA 3'-UTR AU-rich region binding"/>
    <property type="evidence" value="ECO:0007669"/>
    <property type="project" value="TreeGrafter"/>
</dbReference>
<dbReference type="EMBL" id="NDIQ01000021">
    <property type="protein sequence ID" value="PRT54287.1"/>
    <property type="molecule type" value="Genomic_DNA"/>
</dbReference>
<dbReference type="InterPro" id="IPR015847">
    <property type="entry name" value="ExoRNase_PH_dom2"/>
</dbReference>
<organism evidence="13 14">
    <name type="scientific">Wickerhamiella sorbophila</name>
    <dbReference type="NCBI Taxonomy" id="45607"/>
    <lineage>
        <taxon>Eukaryota</taxon>
        <taxon>Fungi</taxon>
        <taxon>Dikarya</taxon>
        <taxon>Ascomycota</taxon>
        <taxon>Saccharomycotina</taxon>
        <taxon>Dipodascomycetes</taxon>
        <taxon>Dipodascales</taxon>
        <taxon>Trichomonascaceae</taxon>
        <taxon>Wickerhamiella</taxon>
    </lineage>
</organism>
<evidence type="ECO:0000256" key="7">
    <source>
        <dbReference type="ARBA" id="ARBA00022835"/>
    </source>
</evidence>
<dbReference type="AlphaFoldDB" id="A0A2T0FH50"/>
<dbReference type="PANTHER" id="PTHR11097:SF14">
    <property type="entry name" value="EXOSOME COMPLEX COMPONENT RRP45"/>
    <property type="match status" value="1"/>
</dbReference>
<dbReference type="SUPFAM" id="SSF54211">
    <property type="entry name" value="Ribosomal protein S5 domain 2-like"/>
    <property type="match status" value="1"/>
</dbReference>
<evidence type="ECO:0000256" key="9">
    <source>
        <dbReference type="ARBA" id="ARBA00023242"/>
    </source>
</evidence>
<dbReference type="GeneID" id="36515655"/>
<protein>
    <recommendedName>
        <fullName evidence="4">Exosome complex component RRP45</fullName>
    </recommendedName>
    <alternativeName>
        <fullName evidence="10">Ribosomal RNA-processing protein 45</fullName>
    </alternativeName>
</protein>